<sequence length="141" mass="16246">MQKKILTYLQLPPGAEPPKLDHLSPFLAIVLAEEEVDELWQAEICRWLVAAGCRYVLAWGKDCEAWHDMVEDAALEAFDYEDVPDEHKLIATWHEDEEREEVFWFAKHRAAHPSHSFKATVILDIASVGRKDEIEQEYSAA</sequence>
<reference evidence="2 3" key="1">
    <citation type="submission" date="2022-08" db="EMBL/GenBank/DDBJ databases">
        <title>Reclassification of Massilia species as members of the genera Telluria, Duganella, Pseudoduganella, Mokoshia gen. nov. and Zemynaea gen. nov. using orthogonal and non-orthogonal genome-based approaches.</title>
        <authorList>
            <person name="Bowman J.P."/>
        </authorList>
    </citation>
    <scope>NUCLEOTIDE SEQUENCE [LARGE SCALE GENOMIC DNA]</scope>
    <source>
        <strain evidence="2 3">LMG 28164</strain>
    </source>
</reference>
<keyword evidence="3" id="KW-1185">Reference proteome</keyword>
<protein>
    <recommendedName>
        <fullName evidence="1">DUF7684 domain-containing protein</fullName>
    </recommendedName>
</protein>
<dbReference type="Proteomes" id="UP001205560">
    <property type="component" value="Unassembled WGS sequence"/>
</dbReference>
<dbReference type="EMBL" id="JANUGX010000029">
    <property type="protein sequence ID" value="MCS0591658.1"/>
    <property type="molecule type" value="Genomic_DNA"/>
</dbReference>
<name>A0ABT2ABZ9_9BURK</name>
<evidence type="ECO:0000313" key="3">
    <source>
        <dbReference type="Proteomes" id="UP001205560"/>
    </source>
</evidence>
<gene>
    <name evidence="2" type="ORF">NX782_20915</name>
</gene>
<evidence type="ECO:0000313" key="2">
    <source>
        <dbReference type="EMBL" id="MCS0591658.1"/>
    </source>
</evidence>
<feature type="domain" description="DUF7684" evidence="1">
    <location>
        <begin position="6"/>
        <end position="140"/>
    </location>
</feature>
<dbReference type="RefSeq" id="WP_258847427.1">
    <property type="nucleotide sequence ID" value="NZ_JANUGX010000029.1"/>
</dbReference>
<dbReference type="Pfam" id="PF24733">
    <property type="entry name" value="DUF7684"/>
    <property type="match status" value="1"/>
</dbReference>
<organism evidence="2 3">
    <name type="scientific">Massilia norwichensis</name>
    <dbReference type="NCBI Taxonomy" id="1442366"/>
    <lineage>
        <taxon>Bacteria</taxon>
        <taxon>Pseudomonadati</taxon>
        <taxon>Pseudomonadota</taxon>
        <taxon>Betaproteobacteria</taxon>
        <taxon>Burkholderiales</taxon>
        <taxon>Oxalobacteraceae</taxon>
        <taxon>Telluria group</taxon>
        <taxon>Massilia</taxon>
    </lineage>
</organism>
<comment type="caution">
    <text evidence="2">The sequence shown here is derived from an EMBL/GenBank/DDBJ whole genome shotgun (WGS) entry which is preliminary data.</text>
</comment>
<dbReference type="InterPro" id="IPR056101">
    <property type="entry name" value="DUF7684"/>
</dbReference>
<proteinExistence type="predicted"/>
<evidence type="ECO:0000259" key="1">
    <source>
        <dbReference type="Pfam" id="PF24733"/>
    </source>
</evidence>
<accession>A0ABT2ABZ9</accession>